<dbReference type="GO" id="GO:1990351">
    <property type="term" value="C:transporter complex"/>
    <property type="evidence" value="ECO:0007669"/>
    <property type="project" value="TreeGrafter"/>
</dbReference>
<dbReference type="GO" id="GO:0015920">
    <property type="term" value="P:lipopolysaccharide transport"/>
    <property type="evidence" value="ECO:0007669"/>
    <property type="project" value="InterPro"/>
</dbReference>
<dbReference type="PANTHER" id="PTHR30189">
    <property type="entry name" value="LPS-ASSEMBLY PROTEIN"/>
    <property type="match status" value="1"/>
</dbReference>
<dbReference type="EMBL" id="JAAGAB010000002">
    <property type="protein sequence ID" value="NDV01625.1"/>
    <property type="molecule type" value="Genomic_DNA"/>
</dbReference>
<keyword evidence="1" id="KW-0472">Membrane</keyword>
<organism evidence="4 5">
    <name type="scientific">Pseudoroseicyclus tamaricis</name>
    <dbReference type="NCBI Taxonomy" id="2705421"/>
    <lineage>
        <taxon>Bacteria</taxon>
        <taxon>Pseudomonadati</taxon>
        <taxon>Pseudomonadota</taxon>
        <taxon>Alphaproteobacteria</taxon>
        <taxon>Rhodobacterales</taxon>
        <taxon>Paracoccaceae</taxon>
        <taxon>Pseudoroseicyclus</taxon>
    </lineage>
</organism>
<comment type="caution">
    <text evidence="1">Lacks conserved residue(s) required for the propagation of feature annotation.</text>
</comment>
<comment type="function">
    <text evidence="1">Involved in the assembly of lipopolysaccharide (LPS) at the surface of the outer membrane.</text>
</comment>
<dbReference type="HAMAP" id="MF_01411">
    <property type="entry name" value="LPS_assembly_LptD"/>
    <property type="match status" value="1"/>
</dbReference>
<evidence type="ECO:0000259" key="3">
    <source>
        <dbReference type="Pfam" id="PF04453"/>
    </source>
</evidence>
<feature type="region of interest" description="Disordered" evidence="2">
    <location>
        <begin position="1"/>
        <end position="20"/>
    </location>
</feature>
<dbReference type="AlphaFoldDB" id="A0A6B2JUM8"/>
<protein>
    <recommendedName>
        <fullName evidence="1">LPS-assembly protein LptD</fullName>
    </recommendedName>
</protein>
<dbReference type="Proteomes" id="UP000474757">
    <property type="component" value="Unassembled WGS sequence"/>
</dbReference>
<dbReference type="GO" id="GO:0043165">
    <property type="term" value="P:Gram-negative-bacterium-type cell outer membrane assembly"/>
    <property type="evidence" value="ECO:0007669"/>
    <property type="project" value="UniProtKB-UniRule"/>
</dbReference>
<dbReference type="PANTHER" id="PTHR30189:SF1">
    <property type="entry name" value="LPS-ASSEMBLY PROTEIN LPTD"/>
    <property type="match status" value="1"/>
</dbReference>
<dbReference type="Pfam" id="PF04453">
    <property type="entry name" value="LptD"/>
    <property type="match status" value="1"/>
</dbReference>
<comment type="caution">
    <text evidence="4">The sequence shown here is derived from an EMBL/GenBank/DDBJ whole genome shotgun (WGS) entry which is preliminary data.</text>
</comment>
<dbReference type="InterPro" id="IPR020889">
    <property type="entry name" value="LipoPS_assembly_LptD"/>
</dbReference>
<feature type="region of interest" description="Disordered" evidence="2">
    <location>
        <begin position="29"/>
        <end position="68"/>
    </location>
</feature>
<keyword evidence="1" id="KW-0732">Signal</keyword>
<dbReference type="InterPro" id="IPR007543">
    <property type="entry name" value="LptD_C"/>
</dbReference>
<proteinExistence type="inferred from homology"/>
<keyword evidence="1" id="KW-0998">Cell outer membrane</keyword>
<evidence type="ECO:0000313" key="5">
    <source>
        <dbReference type="Proteomes" id="UP000474757"/>
    </source>
</evidence>
<comment type="similarity">
    <text evidence="1">Belongs to the LptD family.</text>
</comment>
<comment type="subunit">
    <text evidence="1">Component of the lipopolysaccharide transport and assembly complex.</text>
</comment>
<dbReference type="InterPro" id="IPR050218">
    <property type="entry name" value="LptD"/>
</dbReference>
<feature type="domain" description="LptD C-terminal" evidence="3">
    <location>
        <begin position="342"/>
        <end position="672"/>
    </location>
</feature>
<name>A0A6B2JUM8_9RHOB</name>
<sequence length="769" mass="82449">MPRLHRPTLDHTGHLPLLSPAPLSPLSKYFGGAAGGGQRPPPPSQPAQAPGQRTNSAGPAGVGGREAGPALRPRHLRAWLLRAALLLFALLPLPALAQGLPSLVADSLTVEGQTLIVEGNVEVLYDGTRLSAARLTYDQRTDQLAITGPIFIETPEGDIFTATRAELSSSLERGLLLGARLVLDRRLQLAAAAIRREGELTELTRAVATSCQVCAGRAPLWEIRAARVTHDEVAHQLWFEEATFHVRGLPILYIPRLRLPDPSVDRATGLLIPDIKSSDRLGFGLKFPYFITLGQSRDLTLTPYLSALTRTLEARYRQAFFAGDLTILGAVSDDELAPGDPRGFVFADAGFDLGGGYALQMDLRLASDRAYLATYGYSDEDLLTSAIRLTGVTEGSLTEADLSYYTTLRDGESQDDLPPLALRWERQRRLALGPAARLDFGTSIDAFARPGDGRDLSRVGAWAGLGTSRILPGGLVAEVEGRVTADLYQIADDPRAGPLARLEPAAIATLRWPFVRPGAVTQTLEPIAALAWSEAVGGGPPNEDSPLAELDEGNLFALSRFPGEDAREEGLRAAAGLAWTGRTPEGAQLRLTFGRLFRAEADARFSDSSGLSGTASDLLLASQLEFPGGLTFTARTLYDPEDGVGKTGAEVNWTSPRIDLGAAYVWLPEDDDEGRDDPVAEWSVEADYRINERWRLGLDGRYDVASDQAARAGIGIGWRNECVSVDFSLSRRYTTATAGPPVTDLGLSVSLEGFSAGAASPVAARSCSR</sequence>
<comment type="subcellular location">
    <subcellularLocation>
        <location evidence="1">Cell outer membrane</location>
    </subcellularLocation>
</comment>
<evidence type="ECO:0000256" key="2">
    <source>
        <dbReference type="SAM" id="MobiDB-lite"/>
    </source>
</evidence>
<keyword evidence="5" id="KW-1185">Reference proteome</keyword>
<accession>A0A6B2JUM8</accession>
<evidence type="ECO:0000256" key="1">
    <source>
        <dbReference type="HAMAP-Rule" id="MF_01411"/>
    </source>
</evidence>
<reference evidence="4 5" key="1">
    <citation type="submission" date="2020-02" db="EMBL/GenBank/DDBJ databases">
        <title>Pseudoroseicyclus tamarix, sp. nov., isolated from offshore sediment of a Tamarix chinensis forest.</title>
        <authorList>
            <person name="Gai Y."/>
        </authorList>
    </citation>
    <scope>NUCLEOTIDE SEQUENCE [LARGE SCALE GENOMIC DNA]</scope>
    <source>
        <strain evidence="4 5">CLL3-39</strain>
    </source>
</reference>
<evidence type="ECO:0000313" key="4">
    <source>
        <dbReference type="EMBL" id="NDV01625.1"/>
    </source>
</evidence>
<gene>
    <name evidence="1" type="primary">lptD</name>
    <name evidence="4" type="ORF">GZA08_11685</name>
</gene>
<dbReference type="GO" id="GO:0009279">
    <property type="term" value="C:cell outer membrane"/>
    <property type="evidence" value="ECO:0007669"/>
    <property type="project" value="UniProtKB-SubCell"/>
</dbReference>